<protein>
    <submittedName>
        <fullName evidence="3">Class I SAM-dependent methyltransferase</fullName>
    </submittedName>
</protein>
<dbReference type="AlphaFoldDB" id="A0A4V1RV55"/>
<dbReference type="Proteomes" id="UP000290759">
    <property type="component" value="Unassembled WGS sequence"/>
</dbReference>
<evidence type="ECO:0000313" key="4">
    <source>
        <dbReference type="Proteomes" id="UP000290759"/>
    </source>
</evidence>
<proteinExistence type="predicted"/>
<dbReference type="CDD" id="cd02440">
    <property type="entry name" value="AdoMet_MTases"/>
    <property type="match status" value="1"/>
</dbReference>
<sequence>MIPFGIHRRIPLIRRPFLQRDRALAENAALRARLDDMQSAPEAARATAKPHGDRTRDLKSAYTAQVERTASFVSTSEAMSTSIGGDFDYIGRVEVAVLLRHGLKPGDRVVDVGCGSGRLALPLSSVLTGPYSGFDVVGDLVDYARNLVQRPDWRFEAVDHIGIPEPDGCADVVCFFSVLTHLLHEQSYWYLEEARRVVKPGGTIVVSFLDFEDEEHWSTFAKLVADAKRPDHADPLSVFIGRGALRVWARHLDLEVVEMQGSDFAVADGLYLGQSLCVMRRPL</sequence>
<dbReference type="Gene3D" id="3.40.50.150">
    <property type="entry name" value="Vaccinia Virus protein VP39"/>
    <property type="match status" value="1"/>
</dbReference>
<dbReference type="GO" id="GO:0032259">
    <property type="term" value="P:methylation"/>
    <property type="evidence" value="ECO:0007669"/>
    <property type="project" value="UniProtKB-KW"/>
</dbReference>
<feature type="domain" description="Methyltransferase" evidence="2">
    <location>
        <begin position="109"/>
        <end position="202"/>
    </location>
</feature>
<keyword evidence="3" id="KW-0808">Transferase</keyword>
<dbReference type="EMBL" id="QYBB01000002">
    <property type="protein sequence ID" value="RYC33474.1"/>
    <property type="molecule type" value="Genomic_DNA"/>
</dbReference>
<dbReference type="PANTHER" id="PTHR43464">
    <property type="entry name" value="METHYLTRANSFERASE"/>
    <property type="match status" value="1"/>
</dbReference>
<keyword evidence="4" id="KW-1185">Reference proteome</keyword>
<reference evidence="3 4" key="1">
    <citation type="submission" date="2018-12" db="EMBL/GenBank/DDBJ databases">
        <authorList>
            <person name="Grouzdev D.S."/>
            <person name="Krutkina M.S."/>
        </authorList>
    </citation>
    <scope>NUCLEOTIDE SEQUENCE [LARGE SCALE GENOMIC DNA]</scope>
    <source>
        <strain evidence="3 4">RmlP026</strain>
    </source>
</reference>
<reference evidence="3 4" key="2">
    <citation type="submission" date="2019-02" db="EMBL/GenBank/DDBJ databases">
        <title>'Lichenibacterium ramalinii' gen. nov. sp. nov., 'Lichenibacterium minor' gen. nov. sp. nov.</title>
        <authorList>
            <person name="Pankratov T."/>
        </authorList>
    </citation>
    <scope>NUCLEOTIDE SEQUENCE [LARGE SCALE GENOMIC DNA]</scope>
    <source>
        <strain evidence="3 4">RmlP026</strain>
    </source>
</reference>
<evidence type="ECO:0000313" key="3">
    <source>
        <dbReference type="EMBL" id="RYC33474.1"/>
    </source>
</evidence>
<dbReference type="RefSeq" id="WP_129223399.1">
    <property type="nucleotide sequence ID" value="NZ_QYBB01000002.1"/>
</dbReference>
<gene>
    <name evidence="3" type="ORF">D3273_03100</name>
</gene>
<keyword evidence="3" id="KW-0489">Methyltransferase</keyword>
<dbReference type="GO" id="GO:0008168">
    <property type="term" value="F:methyltransferase activity"/>
    <property type="evidence" value="ECO:0007669"/>
    <property type="project" value="UniProtKB-KW"/>
</dbReference>
<accession>A0A4V1RV55</accession>
<name>A0A4V1RV55_9HYPH</name>
<dbReference type="InterPro" id="IPR029063">
    <property type="entry name" value="SAM-dependent_MTases_sf"/>
</dbReference>
<organism evidence="3 4">
    <name type="scientific">Lichenibacterium minor</name>
    <dbReference type="NCBI Taxonomy" id="2316528"/>
    <lineage>
        <taxon>Bacteria</taxon>
        <taxon>Pseudomonadati</taxon>
        <taxon>Pseudomonadota</taxon>
        <taxon>Alphaproteobacteria</taxon>
        <taxon>Hyphomicrobiales</taxon>
        <taxon>Lichenihabitantaceae</taxon>
        <taxon>Lichenibacterium</taxon>
    </lineage>
</organism>
<evidence type="ECO:0000259" key="2">
    <source>
        <dbReference type="Pfam" id="PF13649"/>
    </source>
</evidence>
<dbReference type="OrthoDB" id="1853779at2"/>
<evidence type="ECO:0000256" key="1">
    <source>
        <dbReference type="SAM" id="MobiDB-lite"/>
    </source>
</evidence>
<feature type="region of interest" description="Disordered" evidence="1">
    <location>
        <begin position="39"/>
        <end position="58"/>
    </location>
</feature>
<dbReference type="SUPFAM" id="SSF53335">
    <property type="entry name" value="S-adenosyl-L-methionine-dependent methyltransferases"/>
    <property type="match status" value="1"/>
</dbReference>
<comment type="caution">
    <text evidence="3">The sequence shown here is derived from an EMBL/GenBank/DDBJ whole genome shotgun (WGS) entry which is preliminary data.</text>
</comment>
<dbReference type="Pfam" id="PF13649">
    <property type="entry name" value="Methyltransf_25"/>
    <property type="match status" value="1"/>
</dbReference>
<dbReference type="InterPro" id="IPR041698">
    <property type="entry name" value="Methyltransf_25"/>
</dbReference>
<dbReference type="PANTHER" id="PTHR43464:SF83">
    <property type="entry name" value="MALONYL-[ACYL-CARRIER PROTEIN] O-METHYLTRANSFERASE"/>
    <property type="match status" value="1"/>
</dbReference>